<comment type="catalytic activity">
    <reaction evidence="20">
        <text>N(1)-(5-phospho-beta-D-ribosyl)glycinamide + (6R)-10-formyltetrahydrofolate = N(2)-formyl-N(1)-(5-phospho-beta-D-ribosyl)glycinamide + (6S)-5,6,7,8-tetrahydrofolate + H(+)</text>
        <dbReference type="Rhea" id="RHEA:15053"/>
        <dbReference type="ChEBI" id="CHEBI:15378"/>
        <dbReference type="ChEBI" id="CHEBI:57453"/>
        <dbReference type="ChEBI" id="CHEBI:143788"/>
        <dbReference type="ChEBI" id="CHEBI:147286"/>
        <dbReference type="ChEBI" id="CHEBI:195366"/>
        <dbReference type="EC" id="2.1.2.2"/>
    </reaction>
</comment>
<dbReference type="InterPro" id="IPR011054">
    <property type="entry name" value="Rudment_hybrid_motif"/>
</dbReference>
<dbReference type="CDD" id="cd08645">
    <property type="entry name" value="FMT_core_GART"/>
    <property type="match status" value="1"/>
</dbReference>
<dbReference type="GeneID" id="112045029"/>
<dbReference type="InterPro" id="IPR037123">
    <property type="entry name" value="PRibGlycinamide_synth_C_sf"/>
</dbReference>
<dbReference type="HAMAP" id="MF_00138">
    <property type="entry name" value="GARS"/>
    <property type="match status" value="1"/>
</dbReference>
<dbReference type="SUPFAM" id="SSF51246">
    <property type="entry name" value="Rudiment single hybrid motif"/>
    <property type="match status" value="1"/>
</dbReference>
<dbReference type="Pfam" id="PF00586">
    <property type="entry name" value="AIRS"/>
    <property type="match status" value="2"/>
</dbReference>
<proteinExistence type="inferred from homology"/>
<dbReference type="SUPFAM" id="SSF52440">
    <property type="entry name" value="PreATP-grasp domain"/>
    <property type="match status" value="1"/>
</dbReference>
<keyword evidence="10 20" id="KW-0436">Ligase</keyword>
<dbReference type="EC" id="2.1.2.2" evidence="20"/>
<dbReference type="Gene3D" id="3.90.600.10">
    <property type="entry name" value="Phosphoribosylglycinamide synthetase, C-terminal domain"/>
    <property type="match status" value="1"/>
</dbReference>
<dbReference type="InterPro" id="IPR001555">
    <property type="entry name" value="GART_AS"/>
</dbReference>
<gene>
    <name evidence="23" type="primary">LOC112045029</name>
</gene>
<dbReference type="InterPro" id="IPR000115">
    <property type="entry name" value="PRibGlycinamide_synth"/>
</dbReference>
<evidence type="ECO:0000256" key="12">
    <source>
        <dbReference type="ARBA" id="ARBA00022723"/>
    </source>
</evidence>
<dbReference type="GO" id="GO:0005524">
    <property type="term" value="F:ATP binding"/>
    <property type="evidence" value="ECO:0007669"/>
    <property type="project" value="UniProtKB-UniRule"/>
</dbReference>
<dbReference type="CTD" id="2618"/>
<dbReference type="Pfam" id="PF02844">
    <property type="entry name" value="GARS_N"/>
    <property type="match status" value="1"/>
</dbReference>
<dbReference type="RefSeq" id="XP_023936841.1">
    <property type="nucleotide sequence ID" value="XM_024081073.2"/>
</dbReference>
<evidence type="ECO:0000256" key="18">
    <source>
        <dbReference type="ARBA" id="ARBA00049057"/>
    </source>
</evidence>
<evidence type="ECO:0000256" key="2">
    <source>
        <dbReference type="ARBA" id="ARBA00004686"/>
    </source>
</evidence>
<dbReference type="HAMAP" id="MF_01930">
    <property type="entry name" value="PurN"/>
    <property type="match status" value="1"/>
</dbReference>
<evidence type="ECO:0000256" key="9">
    <source>
        <dbReference type="ARBA" id="ARBA00022490"/>
    </source>
</evidence>
<comment type="pathway">
    <text evidence="4 20">Purine metabolism; IMP biosynthesis via de novo pathway; N(1)-(5-phospho-D-ribosyl)glycinamide from 5-phospho-alpha-D-ribose 1-diphosphate: step 2/2.</text>
</comment>
<dbReference type="Pfam" id="PF00551">
    <property type="entry name" value="Formyl_trans_N"/>
    <property type="match status" value="1"/>
</dbReference>
<dbReference type="Gene3D" id="3.30.1490.20">
    <property type="entry name" value="ATP-grasp fold, A domain"/>
    <property type="match status" value="1"/>
</dbReference>
<keyword evidence="17 20" id="KW-0511">Multifunctional enzyme</keyword>
<dbReference type="NCBIfam" id="TIGR00878">
    <property type="entry name" value="purM"/>
    <property type="match status" value="2"/>
</dbReference>
<reference evidence="23" key="1">
    <citation type="submission" date="2025-08" db="UniProtKB">
        <authorList>
            <consortium name="RefSeq"/>
        </authorList>
    </citation>
    <scope>IDENTIFICATION</scope>
</reference>
<keyword evidence="9" id="KW-0963">Cytoplasm</keyword>
<evidence type="ECO:0000313" key="23">
    <source>
        <dbReference type="RefSeq" id="XP_023936841.1"/>
    </source>
</evidence>
<evidence type="ECO:0000256" key="11">
    <source>
        <dbReference type="ARBA" id="ARBA00022679"/>
    </source>
</evidence>
<comment type="similarity">
    <text evidence="8">Belongs to the AIR synthase family.</text>
</comment>
<dbReference type="GO" id="GO:0004644">
    <property type="term" value="F:phosphoribosylglycinamide formyltransferase activity"/>
    <property type="evidence" value="ECO:0007669"/>
    <property type="project" value="UniProtKB-EC"/>
</dbReference>
<comment type="similarity">
    <text evidence="5 20">In the N-terminal section; belongs to the GARS family.</text>
</comment>
<dbReference type="FunFam" id="3.90.650.10:FF:000011">
    <property type="entry name" value="Phosphoribosylformylglycinamidine cyclo-ligase"/>
    <property type="match status" value="2"/>
</dbReference>
<dbReference type="OrthoDB" id="2018833at2759"/>
<dbReference type="Gene3D" id="3.30.1330.10">
    <property type="entry name" value="PurM-like, N-terminal domain"/>
    <property type="match status" value="2"/>
</dbReference>
<comment type="catalytic activity">
    <reaction evidence="20">
        <text>5-phospho-beta-D-ribosylamine + glycine + ATP = N(1)-(5-phospho-beta-D-ribosyl)glycinamide + ADP + phosphate + H(+)</text>
        <dbReference type="Rhea" id="RHEA:17453"/>
        <dbReference type="ChEBI" id="CHEBI:15378"/>
        <dbReference type="ChEBI" id="CHEBI:30616"/>
        <dbReference type="ChEBI" id="CHEBI:43474"/>
        <dbReference type="ChEBI" id="CHEBI:57305"/>
        <dbReference type="ChEBI" id="CHEBI:58681"/>
        <dbReference type="ChEBI" id="CHEBI:143788"/>
        <dbReference type="ChEBI" id="CHEBI:456216"/>
        <dbReference type="EC" id="6.3.4.13"/>
    </reaction>
</comment>
<dbReference type="FunFam" id="3.30.1330.10:FF:000001">
    <property type="entry name" value="Phosphoribosylformylglycinamidine cyclo-ligase"/>
    <property type="match status" value="2"/>
</dbReference>
<keyword evidence="13 19" id="KW-0547">Nucleotide-binding</keyword>
<dbReference type="FunFam" id="3.40.50.170:FF:000006">
    <property type="entry name" value="Trifunctional purine biosynthetic protein adenosine-3"/>
    <property type="match status" value="1"/>
</dbReference>
<dbReference type="InterPro" id="IPR016188">
    <property type="entry name" value="PurM-like_N"/>
</dbReference>
<evidence type="ECO:0000256" key="3">
    <source>
        <dbReference type="ARBA" id="ARBA00005054"/>
    </source>
</evidence>
<keyword evidence="11" id="KW-0808">Transferase</keyword>
<evidence type="ECO:0000256" key="15">
    <source>
        <dbReference type="ARBA" id="ARBA00022840"/>
    </source>
</evidence>
<evidence type="ECO:0000256" key="19">
    <source>
        <dbReference type="PROSITE-ProRule" id="PRU00409"/>
    </source>
</evidence>
<dbReference type="InterPro" id="IPR020561">
    <property type="entry name" value="PRibGlycinamid_synth_ATP-grasp"/>
</dbReference>
<keyword evidence="15 19" id="KW-0067">ATP-binding</keyword>
<dbReference type="InterPro" id="IPR016185">
    <property type="entry name" value="PreATP-grasp_dom_sf"/>
</dbReference>
<comment type="catalytic activity">
    <reaction evidence="18 20">
        <text>2-formamido-N(1)-(5-O-phospho-beta-D-ribosyl)acetamidine + ATP = 5-amino-1-(5-phospho-beta-D-ribosyl)imidazole + ADP + phosphate + H(+)</text>
        <dbReference type="Rhea" id="RHEA:23032"/>
        <dbReference type="ChEBI" id="CHEBI:15378"/>
        <dbReference type="ChEBI" id="CHEBI:30616"/>
        <dbReference type="ChEBI" id="CHEBI:43474"/>
        <dbReference type="ChEBI" id="CHEBI:137981"/>
        <dbReference type="ChEBI" id="CHEBI:147287"/>
        <dbReference type="ChEBI" id="CHEBI:456216"/>
        <dbReference type="EC" id="6.3.3.1"/>
    </reaction>
</comment>
<dbReference type="InterPro" id="IPR020560">
    <property type="entry name" value="PRibGlycinamide_synth_C-dom"/>
</dbReference>
<dbReference type="GO" id="GO:0005829">
    <property type="term" value="C:cytosol"/>
    <property type="evidence" value="ECO:0007669"/>
    <property type="project" value="TreeGrafter"/>
</dbReference>
<dbReference type="InterPro" id="IPR011761">
    <property type="entry name" value="ATP-grasp"/>
</dbReference>
<dbReference type="InterPro" id="IPR013815">
    <property type="entry name" value="ATP_grasp_subdomain_1"/>
</dbReference>
<keyword evidence="16 20" id="KW-0464">Manganese</keyword>
<dbReference type="GO" id="GO:0046084">
    <property type="term" value="P:adenine biosynthetic process"/>
    <property type="evidence" value="ECO:0007669"/>
    <property type="project" value="TreeGrafter"/>
</dbReference>
<dbReference type="InterPro" id="IPR010918">
    <property type="entry name" value="PurM-like_C_dom"/>
</dbReference>
<dbReference type="Gene3D" id="3.30.470.20">
    <property type="entry name" value="ATP-grasp fold, B domain"/>
    <property type="match status" value="1"/>
</dbReference>
<dbReference type="InterPro" id="IPR004607">
    <property type="entry name" value="GART"/>
</dbReference>
<dbReference type="SUPFAM" id="SSF53328">
    <property type="entry name" value="Formyltransferase"/>
    <property type="match status" value="1"/>
</dbReference>
<dbReference type="PANTHER" id="PTHR10520:SF12">
    <property type="entry name" value="TRIFUNCTIONAL PURINE BIOSYNTHETIC PROTEIN ADENOSINE-3"/>
    <property type="match status" value="1"/>
</dbReference>
<organism evidence="22 23">
    <name type="scientific">Bicyclus anynana</name>
    <name type="common">Squinting bush brown butterfly</name>
    <dbReference type="NCBI Taxonomy" id="110368"/>
    <lineage>
        <taxon>Eukaryota</taxon>
        <taxon>Metazoa</taxon>
        <taxon>Ecdysozoa</taxon>
        <taxon>Arthropoda</taxon>
        <taxon>Hexapoda</taxon>
        <taxon>Insecta</taxon>
        <taxon>Pterygota</taxon>
        <taxon>Neoptera</taxon>
        <taxon>Endopterygota</taxon>
        <taxon>Lepidoptera</taxon>
        <taxon>Glossata</taxon>
        <taxon>Ditrysia</taxon>
        <taxon>Papilionoidea</taxon>
        <taxon>Nymphalidae</taxon>
        <taxon>Satyrinae</taxon>
        <taxon>Satyrini</taxon>
        <taxon>Mycalesina</taxon>
        <taxon>Bicyclus</taxon>
    </lineage>
</organism>
<dbReference type="GO" id="GO:0046872">
    <property type="term" value="F:metal ion binding"/>
    <property type="evidence" value="ECO:0007669"/>
    <property type="project" value="UniProtKB-KW"/>
</dbReference>
<accession>A0A6J1N1U9</accession>
<dbReference type="NCBIfam" id="TIGR00639">
    <property type="entry name" value="PurN"/>
    <property type="match status" value="1"/>
</dbReference>
<dbReference type="SUPFAM" id="SSF56059">
    <property type="entry name" value="Glutathione synthetase ATP-binding domain-like"/>
    <property type="match status" value="1"/>
</dbReference>
<evidence type="ECO:0000256" key="14">
    <source>
        <dbReference type="ARBA" id="ARBA00022755"/>
    </source>
</evidence>
<dbReference type="InterPro" id="IPR036676">
    <property type="entry name" value="PurM-like_C_sf"/>
</dbReference>
<sequence length="1367" mass="145536">MSENVLVIGSGGREHALCWKLAESPLVKRVVCAPGSVGISSTKDNVESVELDVKDFPALATWCKDNSIDLVVVGPEDPLANGIVDALQAKGIKCFGPTRAGAQIEANKDWAKKFMQKYQIPTARYKSFTDADAAKEFIRSAPYSALVVKASGLAAGKGVVVASSKQEACQAVDEILTEAKYGAAGEVVVVEELLEGEEVSVLAFTDGETVSMMPPAQDHKRIGDGDTGPNTGGMGAYCPCPLITPEQLADVKDQVLQRAVDGLKAEGIKYVGVLYAGLMVTKAGPMTLEFNCRFGDPETQVLMMLLETDLYRIMKACALGTLKEVQVKWNTGMSAVGVVIASKGYPETSTKGCVISGLSQVSKDEDIVVFHSGVARGANDSLVTAGGRVLLVAAKRASLRTAASSATNAAASIDFPGAQYRKDIARRAFSKINGLSYLESGVDIDAAANLVRLIEPIATATHRRGVLGRLGCFSGLFQLSAMDSHLADPVLVQGTDGVGTKVKIAEIMQKYDTIGQDLVAMCVNDILCAGAEPFAFLDYMACGRLQLTVSATIVKGIADACILSGCALLGGETAEMPTMYEIGKYDLAGFAVGVVDNLKQLPRTKEIRGGDVVLALPSTGVHSNGYSLVQKIMAETGHSFHEKAPFSKTNRTFGEEFLEPTGIYVKALLPAVKKGLIKGLAHITGGGLLENIPRILPPRIKVKLDATKFTINPIFGWLQAKGRVSDFEMLRTFNCGVGMVVIVDPVCVNELLCLVEDTIAVVGTVEVIGKEGGHQVVVENFKEAMAPLTAPYASSEGVTKKSLSYKDSGVDIEAGDSLVSLIKPLARSTSRSGVLGGLGGFGGCFQLKAIEQEYKDPVLVLAADGVGTKLKIAQRINKHDTIGVDLVAMCVNDILCNGAAPLTFLDYFACGALDVSVAKSVVAGVADGCKQSSAALIGGETAEMPGMYEAGVYDIAGFALGVVERTHILPKINDITVGDIIIGLPSNGVHSNGFSLIHSLMKKAGLALNDKAPFSEEGLTLGEELIKPTRIYVKSVLPALQRGAVKAVAHVTGGGLLHNIPRVIPESVRARLNAHWWNVHPVFAWIADAGAVKDDEMLRTFNCGIGMVLIVSPENQAEVMNITRSHGAMVIGTMQARPAGGARVVVDNFASALDFTRRMPLLTIKRVAVLVSGSGSNLQALIDTTRDSSQCMCAEITLVVSNKKDAYALQRAEKAGIPSLVFNFKEYGSREEFDRAISSALEAHRIDVVCLAGYMRILSSEFVQKWKGRLINIHPSLLPKHPGLHAQRQCLAAGDRESGCTVHFVDEGMDTGPIITQEKVPVLKDDTEQSLSERILQAEHRAYPRALRNVATGRVRLGSRGDIMWHS</sequence>
<dbReference type="SUPFAM" id="SSF55326">
    <property type="entry name" value="PurM N-terminal domain-like"/>
    <property type="match status" value="2"/>
</dbReference>
<feature type="domain" description="ATP-grasp" evidence="21">
    <location>
        <begin position="112"/>
        <end position="319"/>
    </location>
</feature>
<dbReference type="UniPathway" id="UPA00074">
    <property type="reaction ID" value="UER00125"/>
</dbReference>
<dbReference type="SUPFAM" id="SSF56042">
    <property type="entry name" value="PurM C-terminal domain-like"/>
    <property type="match status" value="2"/>
</dbReference>
<evidence type="ECO:0000313" key="22">
    <source>
        <dbReference type="Proteomes" id="UP001652582"/>
    </source>
</evidence>
<protein>
    <recommendedName>
        <fullName evidence="20">Trifunctional purine biosynthetic protein adenosine-3</fullName>
    </recommendedName>
    <domain>
        <recommendedName>
            <fullName evidence="20">Phosphoribosylamine--glycine ligase</fullName>
            <ecNumber evidence="20">6.3.4.13</ecNumber>
        </recommendedName>
        <alternativeName>
            <fullName evidence="20">Glycinamide ribonucleotide synthetase</fullName>
            <shortName evidence="20">GARS</shortName>
        </alternativeName>
        <alternativeName>
            <fullName evidence="20">Phosphoribosylglycinamide synthetase</fullName>
        </alternativeName>
    </domain>
    <domain>
        <recommendedName>
            <fullName evidence="20">Phosphoribosylformylglycinamidine cyclo-ligase</fullName>
            <ecNumber evidence="20">6.3.3.1</ecNumber>
        </recommendedName>
        <alternativeName>
            <fullName evidence="20">AIR synthase</fullName>
            <shortName evidence="20">AIRS</shortName>
        </alternativeName>
        <alternativeName>
            <fullName evidence="20">Phosphoribosyl-aminoimidazole synthetase</fullName>
        </alternativeName>
    </domain>
    <domain>
        <recommendedName>
            <fullName evidence="20">Phosphoribosylglycinamide formyltransferase</fullName>
            <ecNumber evidence="20">2.1.2.2</ecNumber>
        </recommendedName>
        <alternativeName>
            <fullName evidence="20">5'-phosphoribosylglycinamide transformylase</fullName>
        </alternativeName>
        <alternativeName>
            <fullName evidence="20">GAR transformylase</fullName>
            <shortName evidence="20">GART</shortName>
        </alternativeName>
    </domain>
</protein>
<comment type="pathway">
    <text evidence="2 20">Purine metabolism; IMP biosynthesis via de novo pathway; 5-amino-1-(5-phospho-D-ribosyl)imidazole from N(2)-formyl-N(1)-(5-phospho-D-ribosyl)glycinamide: step 2/2.</text>
</comment>
<dbReference type="FunFam" id="3.90.600.10:FF:000001">
    <property type="entry name" value="Trifunctional purine biosynthetic protein adenosine-3"/>
    <property type="match status" value="1"/>
</dbReference>
<dbReference type="PROSITE" id="PS50975">
    <property type="entry name" value="ATP_GRASP"/>
    <property type="match status" value="1"/>
</dbReference>
<evidence type="ECO:0000256" key="5">
    <source>
        <dbReference type="ARBA" id="ARBA00007423"/>
    </source>
</evidence>
<dbReference type="EC" id="6.3.3.1" evidence="20"/>
<evidence type="ECO:0000256" key="6">
    <source>
        <dbReference type="ARBA" id="ARBA00008630"/>
    </source>
</evidence>
<name>A0A6J1N1U9_BICAN</name>
<comment type="similarity">
    <text evidence="7 20">In the central section; belongs to the AIR synthase family.</text>
</comment>
<evidence type="ECO:0000256" key="13">
    <source>
        <dbReference type="ARBA" id="ARBA00022741"/>
    </source>
</evidence>
<comment type="subcellular location">
    <subcellularLocation>
        <location evidence="1">Cytoplasm</location>
    </subcellularLocation>
</comment>
<dbReference type="FunFam" id="3.30.1490.20:FF:000006">
    <property type="entry name" value="phosphoribosylamine--glycine ligase, chloroplastic-like"/>
    <property type="match status" value="1"/>
</dbReference>
<dbReference type="EC" id="6.3.4.13" evidence="20"/>
<dbReference type="NCBIfam" id="TIGR00877">
    <property type="entry name" value="purD"/>
    <property type="match status" value="1"/>
</dbReference>
<dbReference type="FunFam" id="3.30.470.20:FF:000018">
    <property type="entry name" value="Trifunctional purine biosynthetic protein adenosine-3"/>
    <property type="match status" value="1"/>
</dbReference>
<dbReference type="FunFam" id="3.40.50.20:FF:000006">
    <property type="entry name" value="Phosphoribosylamine--glycine ligase, chloroplastic"/>
    <property type="match status" value="1"/>
</dbReference>
<comment type="pathway">
    <text evidence="3 20">Purine metabolism; IMP biosynthesis via de novo pathway; N(2)-formyl-N(1)-(5-phospho-D-ribosyl)glycinamide from N(1)-(5-phospho-D-ribosyl)glycinamide (10-formyl THF route): step 1/1.</text>
</comment>
<dbReference type="InterPro" id="IPR020559">
    <property type="entry name" value="PRibGlycinamide_synth_CS"/>
</dbReference>
<dbReference type="HAMAP" id="MF_00741">
    <property type="entry name" value="AIRS"/>
    <property type="match status" value="2"/>
</dbReference>
<keyword evidence="14 20" id="KW-0658">Purine biosynthesis</keyword>
<dbReference type="InterPro" id="IPR036477">
    <property type="entry name" value="Formyl_transf_N_sf"/>
</dbReference>
<dbReference type="InterPro" id="IPR020562">
    <property type="entry name" value="PRibGlycinamide_synth_N"/>
</dbReference>
<dbReference type="KEGG" id="bany:112045029"/>
<dbReference type="Pfam" id="PF02843">
    <property type="entry name" value="GARS_C"/>
    <property type="match status" value="1"/>
</dbReference>
<dbReference type="Pfam" id="PF01071">
    <property type="entry name" value="GARS_A"/>
    <property type="match status" value="1"/>
</dbReference>
<dbReference type="InterPro" id="IPR002376">
    <property type="entry name" value="Formyl_transf_N"/>
</dbReference>
<dbReference type="GO" id="GO:0006189">
    <property type="term" value="P:'de novo' IMP biosynthetic process"/>
    <property type="evidence" value="ECO:0007669"/>
    <property type="project" value="UniProtKB-UniRule"/>
</dbReference>
<comment type="similarity">
    <text evidence="6 20">In the C-terminal section; belongs to the GART family.</text>
</comment>
<dbReference type="Pfam" id="PF02769">
    <property type="entry name" value="AIRS_C"/>
    <property type="match status" value="2"/>
</dbReference>
<dbReference type="InterPro" id="IPR004733">
    <property type="entry name" value="PurM_cligase"/>
</dbReference>
<evidence type="ECO:0000256" key="10">
    <source>
        <dbReference type="ARBA" id="ARBA00022598"/>
    </source>
</evidence>
<dbReference type="GO" id="GO:0004641">
    <property type="term" value="F:phosphoribosylformylglycinamidine cyclo-ligase activity"/>
    <property type="evidence" value="ECO:0007669"/>
    <property type="project" value="UniProtKB-EC"/>
</dbReference>
<dbReference type="GO" id="GO:0004637">
    <property type="term" value="F:phosphoribosylamine-glycine ligase activity"/>
    <property type="evidence" value="ECO:0007669"/>
    <property type="project" value="UniProtKB-UniRule"/>
</dbReference>
<dbReference type="PROSITE" id="PS00184">
    <property type="entry name" value="GARS"/>
    <property type="match status" value="1"/>
</dbReference>
<dbReference type="Gene3D" id="3.90.650.10">
    <property type="entry name" value="PurM-like C-terminal domain"/>
    <property type="match status" value="2"/>
</dbReference>
<dbReference type="PANTHER" id="PTHR10520">
    <property type="entry name" value="TRIFUNCTIONAL PURINE BIOSYNTHETIC PROTEIN ADENOSINE-3-RELATED"/>
    <property type="match status" value="1"/>
</dbReference>
<dbReference type="PROSITE" id="PS00373">
    <property type="entry name" value="GART"/>
    <property type="match status" value="1"/>
</dbReference>
<keyword evidence="12 20" id="KW-0479">Metal-binding</keyword>
<keyword evidence="22" id="KW-1185">Reference proteome</keyword>
<evidence type="ECO:0000256" key="1">
    <source>
        <dbReference type="ARBA" id="ARBA00004496"/>
    </source>
</evidence>
<dbReference type="Gene3D" id="3.40.50.20">
    <property type="match status" value="1"/>
</dbReference>
<evidence type="ECO:0000256" key="7">
    <source>
        <dbReference type="ARBA" id="ARBA00008696"/>
    </source>
</evidence>
<dbReference type="InterPro" id="IPR036921">
    <property type="entry name" value="PurM-like_N_sf"/>
</dbReference>
<evidence type="ECO:0000256" key="16">
    <source>
        <dbReference type="ARBA" id="ARBA00023211"/>
    </source>
</evidence>
<dbReference type="Gene3D" id="3.40.50.170">
    <property type="entry name" value="Formyl transferase, N-terminal domain"/>
    <property type="match status" value="1"/>
</dbReference>
<evidence type="ECO:0000256" key="8">
    <source>
        <dbReference type="ARBA" id="ARBA00010280"/>
    </source>
</evidence>
<dbReference type="SMART" id="SM01210">
    <property type="entry name" value="GARS_C"/>
    <property type="match status" value="1"/>
</dbReference>
<evidence type="ECO:0000256" key="20">
    <source>
        <dbReference type="RuleBase" id="RU363089"/>
    </source>
</evidence>
<dbReference type="SMART" id="SM01209">
    <property type="entry name" value="GARS_A"/>
    <property type="match status" value="1"/>
</dbReference>
<dbReference type="CDD" id="cd02196">
    <property type="entry name" value="PurM"/>
    <property type="match status" value="2"/>
</dbReference>
<evidence type="ECO:0000256" key="4">
    <source>
        <dbReference type="ARBA" id="ARBA00005174"/>
    </source>
</evidence>
<evidence type="ECO:0000259" key="21">
    <source>
        <dbReference type="PROSITE" id="PS50975"/>
    </source>
</evidence>
<dbReference type="Proteomes" id="UP001652582">
    <property type="component" value="Chromosome 14"/>
</dbReference>
<evidence type="ECO:0000256" key="17">
    <source>
        <dbReference type="ARBA" id="ARBA00023268"/>
    </source>
</evidence>